<dbReference type="PANTHER" id="PTHR12270:SF25">
    <property type="entry name" value="GLYCOSYLTRANSFERASE-LIKE PROTEIN LARGE"/>
    <property type="match status" value="1"/>
</dbReference>
<evidence type="ECO:0000256" key="3">
    <source>
        <dbReference type="ARBA" id="ARBA00022968"/>
    </source>
</evidence>
<keyword evidence="2" id="KW-0812">Transmembrane</keyword>
<dbReference type="SUPFAM" id="SSF53448">
    <property type="entry name" value="Nucleotide-diphospho-sugar transferases"/>
    <property type="match status" value="1"/>
</dbReference>
<keyword evidence="3" id="KW-0735">Signal-anchor</keyword>
<dbReference type="GO" id="GO:0015020">
    <property type="term" value="F:glucuronosyltransferase activity"/>
    <property type="evidence" value="ECO:0007669"/>
    <property type="project" value="TreeGrafter"/>
</dbReference>
<dbReference type="AlphaFoldDB" id="A0A564XZ21"/>
<evidence type="ECO:0000256" key="5">
    <source>
        <dbReference type="ARBA" id="ARBA00023136"/>
    </source>
</evidence>
<name>A0A564XZ21_HYMDI</name>
<dbReference type="GO" id="GO:0042285">
    <property type="term" value="F:xylosyltransferase activity"/>
    <property type="evidence" value="ECO:0007669"/>
    <property type="project" value="TreeGrafter"/>
</dbReference>
<dbReference type="EMBL" id="CABIJS010000021">
    <property type="protein sequence ID" value="VUZ39594.1"/>
    <property type="molecule type" value="Genomic_DNA"/>
</dbReference>
<protein>
    <recommendedName>
        <fullName evidence="9">Nucleotide-diphospho-sugar transferase domain-containing protein</fullName>
    </recommendedName>
</protein>
<comment type="subcellular location">
    <subcellularLocation>
        <location evidence="1">Membrane</location>
        <topology evidence="1">Single-pass type II membrane protein</topology>
    </subcellularLocation>
</comment>
<evidence type="ECO:0000256" key="1">
    <source>
        <dbReference type="ARBA" id="ARBA00004606"/>
    </source>
</evidence>
<dbReference type="InterPro" id="IPR029044">
    <property type="entry name" value="Nucleotide-diphossugar_trans"/>
</dbReference>
<evidence type="ECO:0000256" key="4">
    <source>
        <dbReference type="ARBA" id="ARBA00022989"/>
    </source>
</evidence>
<gene>
    <name evidence="7" type="ORF">WMSIL1_LOCUS854</name>
</gene>
<organism evidence="7 8">
    <name type="scientific">Hymenolepis diminuta</name>
    <name type="common">Rat tapeworm</name>
    <dbReference type="NCBI Taxonomy" id="6216"/>
    <lineage>
        <taxon>Eukaryota</taxon>
        <taxon>Metazoa</taxon>
        <taxon>Spiralia</taxon>
        <taxon>Lophotrochozoa</taxon>
        <taxon>Platyhelminthes</taxon>
        <taxon>Cestoda</taxon>
        <taxon>Eucestoda</taxon>
        <taxon>Cyclophyllidea</taxon>
        <taxon>Hymenolepididae</taxon>
        <taxon>Hymenolepis</taxon>
    </lineage>
</organism>
<evidence type="ECO:0000256" key="2">
    <source>
        <dbReference type="ARBA" id="ARBA00022692"/>
    </source>
</evidence>
<keyword evidence="8" id="KW-1185">Reference proteome</keyword>
<evidence type="ECO:0000256" key="6">
    <source>
        <dbReference type="ARBA" id="ARBA00023180"/>
    </source>
</evidence>
<accession>A0A564XZ21</accession>
<dbReference type="PANTHER" id="PTHR12270">
    <property type="entry name" value="GLYCOSYLTRANSFERASE-RELATED"/>
    <property type="match status" value="1"/>
</dbReference>
<dbReference type="GO" id="GO:0035269">
    <property type="term" value="P:protein O-linked glycosylation via mannose"/>
    <property type="evidence" value="ECO:0007669"/>
    <property type="project" value="TreeGrafter"/>
</dbReference>
<keyword evidence="4" id="KW-1133">Transmembrane helix</keyword>
<evidence type="ECO:0000313" key="7">
    <source>
        <dbReference type="EMBL" id="VUZ39594.1"/>
    </source>
</evidence>
<dbReference type="GO" id="GO:0016020">
    <property type="term" value="C:membrane"/>
    <property type="evidence" value="ECO:0007669"/>
    <property type="project" value="UniProtKB-SubCell"/>
</dbReference>
<sequence length="141" mass="16416">MKVKRMLHNIFLKSLIWHHFEEGGENAAPIHLHLLADSATKYILEGILASWRINKLRFTFYAAEPFQAISGWLRSHHPATKISTMKMYAPAILNYTVSKIIMMDTDCLFMTDITRLWDHFNNFRSLQVGDAVSIKGHNYYM</sequence>
<evidence type="ECO:0000313" key="8">
    <source>
        <dbReference type="Proteomes" id="UP000321570"/>
    </source>
</evidence>
<proteinExistence type="predicted"/>
<dbReference type="InterPro" id="IPR051292">
    <property type="entry name" value="Xyl/GlcA_transferase"/>
</dbReference>
<evidence type="ECO:0008006" key="9">
    <source>
        <dbReference type="Google" id="ProtNLM"/>
    </source>
</evidence>
<dbReference type="Gene3D" id="3.90.550.10">
    <property type="entry name" value="Spore Coat Polysaccharide Biosynthesis Protein SpsA, Chain A"/>
    <property type="match status" value="1"/>
</dbReference>
<reference evidence="7 8" key="1">
    <citation type="submission" date="2019-07" db="EMBL/GenBank/DDBJ databases">
        <authorList>
            <person name="Jastrzebski P J."/>
            <person name="Paukszto L."/>
            <person name="Jastrzebski P J."/>
        </authorList>
    </citation>
    <scope>NUCLEOTIDE SEQUENCE [LARGE SCALE GENOMIC DNA]</scope>
    <source>
        <strain evidence="7 8">WMS-il1</strain>
    </source>
</reference>
<dbReference type="Proteomes" id="UP000321570">
    <property type="component" value="Unassembled WGS sequence"/>
</dbReference>
<keyword evidence="5" id="KW-0472">Membrane</keyword>
<keyword evidence="6" id="KW-0325">Glycoprotein</keyword>